<evidence type="ECO:0000313" key="3">
    <source>
        <dbReference type="EMBL" id="PSK84213.1"/>
    </source>
</evidence>
<keyword evidence="2" id="KW-0812">Transmembrane</keyword>
<organism evidence="3 4">
    <name type="scientific">Murinocardiopsis flavida</name>
    <dbReference type="NCBI Taxonomy" id="645275"/>
    <lineage>
        <taxon>Bacteria</taxon>
        <taxon>Bacillati</taxon>
        <taxon>Actinomycetota</taxon>
        <taxon>Actinomycetes</taxon>
        <taxon>Streptosporangiales</taxon>
        <taxon>Nocardiopsidaceae</taxon>
        <taxon>Murinocardiopsis</taxon>
    </lineage>
</organism>
<feature type="compositionally biased region" description="Basic and acidic residues" evidence="1">
    <location>
        <begin position="69"/>
        <end position="78"/>
    </location>
</feature>
<feature type="compositionally biased region" description="Low complexity" evidence="1">
    <location>
        <begin position="236"/>
        <end position="249"/>
    </location>
</feature>
<dbReference type="AlphaFoldDB" id="A0A2P8CGW3"/>
<feature type="region of interest" description="Disordered" evidence="1">
    <location>
        <begin position="223"/>
        <end position="341"/>
    </location>
</feature>
<feature type="compositionally biased region" description="Gly residues" evidence="1">
    <location>
        <begin position="168"/>
        <end position="179"/>
    </location>
</feature>
<dbReference type="OrthoDB" id="3481735at2"/>
<evidence type="ECO:0000313" key="4">
    <source>
        <dbReference type="Proteomes" id="UP000240542"/>
    </source>
</evidence>
<comment type="caution">
    <text evidence="3">The sequence shown here is derived from an EMBL/GenBank/DDBJ whole genome shotgun (WGS) entry which is preliminary data.</text>
</comment>
<accession>A0A2P8CGW3</accession>
<feature type="transmembrane region" description="Helical" evidence="2">
    <location>
        <begin position="193"/>
        <end position="214"/>
    </location>
</feature>
<feature type="compositionally biased region" description="Gly residues" evidence="1">
    <location>
        <begin position="304"/>
        <end position="319"/>
    </location>
</feature>
<feature type="compositionally biased region" description="Low complexity" evidence="1">
    <location>
        <begin position="263"/>
        <end position="297"/>
    </location>
</feature>
<evidence type="ECO:0000256" key="2">
    <source>
        <dbReference type="SAM" id="Phobius"/>
    </source>
</evidence>
<keyword evidence="4" id="KW-1185">Reference proteome</keyword>
<proteinExistence type="predicted"/>
<protein>
    <submittedName>
        <fullName evidence="3">Uncharacterized protein</fullName>
    </submittedName>
</protein>
<feature type="transmembrane region" description="Helical" evidence="2">
    <location>
        <begin position="12"/>
        <end position="36"/>
    </location>
</feature>
<keyword evidence="2" id="KW-0472">Membrane</keyword>
<dbReference type="RefSeq" id="WP_106586942.1">
    <property type="nucleotide sequence ID" value="NZ_PYGA01000039.1"/>
</dbReference>
<feature type="region of interest" description="Disordered" evidence="1">
    <location>
        <begin position="69"/>
        <end position="179"/>
    </location>
</feature>
<keyword evidence="2" id="KW-1133">Transmembrane helix</keyword>
<evidence type="ECO:0000256" key="1">
    <source>
        <dbReference type="SAM" id="MobiDB-lite"/>
    </source>
</evidence>
<dbReference type="EMBL" id="PYGA01000039">
    <property type="protein sequence ID" value="PSK84213.1"/>
    <property type="molecule type" value="Genomic_DNA"/>
</dbReference>
<dbReference type="Proteomes" id="UP000240542">
    <property type="component" value="Unassembled WGS sequence"/>
</dbReference>
<name>A0A2P8CGW3_9ACTN</name>
<sequence length="341" mass="34581">MGEGDQEKKKRIDLSMSQLAGGGVATLTAATAASYLGVYGTIAGAAIMSVMSTAGTAVAQHYLKESGERARDLAERAKRPGGVHTAVAVEPQAPHTRTDHGADPTTTRAMPAVGTRTGDDTASVPGAEGPADPATELFAPVGPDGSADPGATQVLGAVSGRRDPERYGGSGGSEDGGPEQGGWAAWWRKYRMLVIPAAVVFALVMIVILLFELFTGRSMTDTVRGTDTHSGPSLLGGYEQQEQPQQQDPDPGPTAPGGGDQPTGGPEVQPSQPAEPGGEQPGGEQPQQPGDTGGPEQPEQPDPGDGGEQDGGGSGGQEQGGNPAPQQEDEANPGVRQAPAE</sequence>
<reference evidence="3 4" key="1">
    <citation type="submission" date="2018-03" db="EMBL/GenBank/DDBJ databases">
        <title>Genomic Encyclopedia of Archaeal and Bacterial Type Strains, Phase II (KMG-II): from individual species to whole genera.</title>
        <authorList>
            <person name="Goeker M."/>
        </authorList>
    </citation>
    <scope>NUCLEOTIDE SEQUENCE [LARGE SCALE GENOMIC DNA]</scope>
    <source>
        <strain evidence="3 4">DSM 45312</strain>
    </source>
</reference>
<gene>
    <name evidence="3" type="ORF">CLV63_13932</name>
</gene>